<dbReference type="OrthoDB" id="9801953at2"/>
<dbReference type="InterPro" id="IPR050463">
    <property type="entry name" value="Gfo/Idh/MocA_oxidrdct_glycsds"/>
</dbReference>
<dbReference type="AlphaFoldDB" id="A0A366IE37"/>
<evidence type="ECO:0000259" key="3">
    <source>
        <dbReference type="Pfam" id="PF22725"/>
    </source>
</evidence>
<dbReference type="SUPFAM" id="SSF51735">
    <property type="entry name" value="NAD(P)-binding Rossmann-fold domains"/>
    <property type="match status" value="1"/>
</dbReference>
<evidence type="ECO:0000313" key="4">
    <source>
        <dbReference type="EMBL" id="RBP67502.1"/>
    </source>
</evidence>
<gene>
    <name evidence="4" type="ORF">DES54_10114</name>
</gene>
<evidence type="ECO:0000259" key="2">
    <source>
        <dbReference type="Pfam" id="PF01408"/>
    </source>
</evidence>
<organism evidence="4 5">
    <name type="scientific">Brenneria salicis ATCC 15712 = DSM 30166</name>
    <dbReference type="NCBI Taxonomy" id="714314"/>
    <lineage>
        <taxon>Bacteria</taxon>
        <taxon>Pseudomonadati</taxon>
        <taxon>Pseudomonadota</taxon>
        <taxon>Gammaproteobacteria</taxon>
        <taxon>Enterobacterales</taxon>
        <taxon>Pectobacteriaceae</taxon>
        <taxon>Brenneria</taxon>
    </lineage>
</organism>
<dbReference type="Pfam" id="PF01408">
    <property type="entry name" value="GFO_IDH_MocA"/>
    <property type="match status" value="1"/>
</dbReference>
<reference evidence="4 5" key="1">
    <citation type="submission" date="2018-06" db="EMBL/GenBank/DDBJ databases">
        <title>Genomic Encyclopedia of Type Strains, Phase IV (KMG-IV): sequencing the most valuable type-strain genomes for metagenomic binning, comparative biology and taxonomic classification.</title>
        <authorList>
            <person name="Goeker M."/>
        </authorList>
    </citation>
    <scope>NUCLEOTIDE SEQUENCE [LARGE SCALE GENOMIC DNA]</scope>
    <source>
        <strain evidence="4 5">DSM 30166</strain>
    </source>
</reference>
<dbReference type="Proteomes" id="UP000253046">
    <property type="component" value="Unassembled WGS sequence"/>
</dbReference>
<dbReference type="InterPro" id="IPR055170">
    <property type="entry name" value="GFO_IDH_MocA-like_dom"/>
</dbReference>
<protein>
    <submittedName>
        <fullName evidence="4">Putative dehydrogenase</fullName>
    </submittedName>
</protein>
<proteinExistence type="predicted"/>
<sequence>MIRVGIIGSGFIGPAHIEAIRRLGFVEVVALAENSLELAQQKARLLNIPHAYGNINDLLNHPDIAVIHNCTPNHLHAAINKQIILAGKHVFSEKPLCMTSDEARELVSLAQAQRVVHGVSFVYRQFGIVQQVASMIKQQEIGHVFAVHGGYLQDWMLYETDYNWRVEPEYGGVSRAVADIGSHWCDTVQFITGRKIAAVFADLVIVHPTRKSSRQGSATFSSSNAATEYDDKPVSTEDYATVLLRFDDGRRGSFTVSQVSAGRKNRLTFEVNGSEKSLAWDQETPQTLWIGNRDKPNQLLSDDPSLMNPDAATSVHFPGGHIEGWPDAFKNMMEKFYRYLRDGKQPGVDPVDFATFHDGADIMFILDAILQSHQQQKWVNVDYK</sequence>
<accession>A0A366IE37</accession>
<dbReference type="InterPro" id="IPR036291">
    <property type="entry name" value="NAD(P)-bd_dom_sf"/>
</dbReference>
<feature type="domain" description="GFO/IDH/MocA-like oxidoreductase" evidence="3">
    <location>
        <begin position="129"/>
        <end position="278"/>
    </location>
</feature>
<dbReference type="GO" id="GO:0016491">
    <property type="term" value="F:oxidoreductase activity"/>
    <property type="evidence" value="ECO:0007669"/>
    <property type="project" value="UniProtKB-KW"/>
</dbReference>
<keyword evidence="5" id="KW-1185">Reference proteome</keyword>
<evidence type="ECO:0000313" key="5">
    <source>
        <dbReference type="Proteomes" id="UP000253046"/>
    </source>
</evidence>
<dbReference type="Gene3D" id="3.40.50.720">
    <property type="entry name" value="NAD(P)-binding Rossmann-like Domain"/>
    <property type="match status" value="1"/>
</dbReference>
<dbReference type="EMBL" id="QNRY01000001">
    <property type="protein sequence ID" value="RBP67502.1"/>
    <property type="molecule type" value="Genomic_DNA"/>
</dbReference>
<dbReference type="GO" id="GO:0000166">
    <property type="term" value="F:nucleotide binding"/>
    <property type="evidence" value="ECO:0007669"/>
    <property type="project" value="InterPro"/>
</dbReference>
<dbReference type="Pfam" id="PF22725">
    <property type="entry name" value="GFO_IDH_MocA_C3"/>
    <property type="match status" value="1"/>
</dbReference>
<dbReference type="SUPFAM" id="SSF55347">
    <property type="entry name" value="Glyceraldehyde-3-phosphate dehydrogenase-like, C-terminal domain"/>
    <property type="match status" value="1"/>
</dbReference>
<feature type="domain" description="Gfo/Idh/MocA-like oxidoreductase N-terminal" evidence="2">
    <location>
        <begin position="2"/>
        <end position="119"/>
    </location>
</feature>
<evidence type="ECO:0000256" key="1">
    <source>
        <dbReference type="ARBA" id="ARBA00023002"/>
    </source>
</evidence>
<dbReference type="Gene3D" id="3.30.360.10">
    <property type="entry name" value="Dihydrodipicolinate Reductase, domain 2"/>
    <property type="match status" value="1"/>
</dbReference>
<dbReference type="PANTHER" id="PTHR43818:SF11">
    <property type="entry name" value="BCDNA.GH03377"/>
    <property type="match status" value="1"/>
</dbReference>
<dbReference type="PANTHER" id="PTHR43818">
    <property type="entry name" value="BCDNA.GH03377"/>
    <property type="match status" value="1"/>
</dbReference>
<comment type="caution">
    <text evidence="4">The sequence shown here is derived from an EMBL/GenBank/DDBJ whole genome shotgun (WGS) entry which is preliminary data.</text>
</comment>
<dbReference type="InterPro" id="IPR000683">
    <property type="entry name" value="Gfo/Idh/MocA-like_OxRdtase_N"/>
</dbReference>
<name>A0A366IE37_9GAMM</name>
<dbReference type="RefSeq" id="WP_113864598.1">
    <property type="nucleotide sequence ID" value="NZ_AGJP01000001.1"/>
</dbReference>
<keyword evidence="1" id="KW-0560">Oxidoreductase</keyword>